<dbReference type="PANTHER" id="PTHR21659:SF42">
    <property type="entry name" value="UPF0057 MEMBRANE PROTEIN ZK632.10-RELATED"/>
    <property type="match status" value="1"/>
</dbReference>
<dbReference type="OMA" id="DHKVGAN"/>
<dbReference type="Proteomes" id="UP000008022">
    <property type="component" value="Unassembled WGS sequence"/>
</dbReference>
<evidence type="ECO:0000313" key="8">
    <source>
        <dbReference type="Proteomes" id="UP000008022"/>
    </source>
</evidence>
<name>A0A0E0MUW0_ORYRU</name>
<organism evidence="7 8">
    <name type="scientific">Oryza rufipogon</name>
    <name type="common">Brownbeard rice</name>
    <name type="synonym">Asian wild rice</name>
    <dbReference type="NCBI Taxonomy" id="4529"/>
    <lineage>
        <taxon>Eukaryota</taxon>
        <taxon>Viridiplantae</taxon>
        <taxon>Streptophyta</taxon>
        <taxon>Embryophyta</taxon>
        <taxon>Tracheophyta</taxon>
        <taxon>Spermatophyta</taxon>
        <taxon>Magnoliopsida</taxon>
        <taxon>Liliopsida</taxon>
        <taxon>Poales</taxon>
        <taxon>Poaceae</taxon>
        <taxon>BOP clade</taxon>
        <taxon>Oryzoideae</taxon>
        <taxon>Oryzeae</taxon>
        <taxon>Oryzinae</taxon>
        <taxon>Oryza</taxon>
    </lineage>
</organism>
<protein>
    <submittedName>
        <fullName evidence="7">Uncharacterized protein</fullName>
    </submittedName>
</protein>
<keyword evidence="3 6" id="KW-0812">Transmembrane</keyword>
<dbReference type="InterPro" id="IPR000612">
    <property type="entry name" value="PMP3"/>
</dbReference>
<keyword evidence="8" id="KW-1185">Reference proteome</keyword>
<dbReference type="PANTHER" id="PTHR21659">
    <property type="entry name" value="HYDROPHOBIC PROTEIN RCI2 LOW TEMPERATURE AND SALT RESPONSIVE PROTEIN LTI6 -RELATED"/>
    <property type="match status" value="1"/>
</dbReference>
<reference evidence="8" key="1">
    <citation type="submission" date="2013-06" db="EMBL/GenBank/DDBJ databases">
        <authorList>
            <person name="Zhao Q."/>
        </authorList>
    </citation>
    <scope>NUCLEOTIDE SEQUENCE</scope>
    <source>
        <strain evidence="8">cv. W1943</strain>
    </source>
</reference>
<dbReference type="HOGENOM" id="CLU_188680_0_0_1"/>
<evidence type="ECO:0000256" key="3">
    <source>
        <dbReference type="ARBA" id="ARBA00022692"/>
    </source>
</evidence>
<accession>A0A0E0MUW0</accession>
<evidence type="ECO:0000256" key="6">
    <source>
        <dbReference type="SAM" id="Phobius"/>
    </source>
</evidence>
<evidence type="ECO:0000256" key="4">
    <source>
        <dbReference type="ARBA" id="ARBA00022989"/>
    </source>
</evidence>
<evidence type="ECO:0000256" key="5">
    <source>
        <dbReference type="ARBA" id="ARBA00023136"/>
    </source>
</evidence>
<comment type="similarity">
    <text evidence="2">Belongs to the UPF0057 (PMP3) family.</text>
</comment>
<dbReference type="Pfam" id="PF01679">
    <property type="entry name" value="Pmp3"/>
    <property type="match status" value="1"/>
</dbReference>
<dbReference type="EnsemblPlants" id="ORUFI01G12920.1">
    <property type="protein sequence ID" value="ORUFI01G12920.1"/>
    <property type="gene ID" value="ORUFI01G12920"/>
</dbReference>
<sequence>MTNHHHHHHHHDDDHKVGANCCNIFLSILLPPFAIGVVVGCKKEFWICLLLTCLGYLPGIIYAICIISGTLQADAVPSRGMQSSKYLNRD</sequence>
<dbReference type="Gramene" id="ORUFI01G12920.1">
    <property type="protein sequence ID" value="ORUFI01G12920.1"/>
    <property type="gene ID" value="ORUFI01G12920"/>
</dbReference>
<reference evidence="7" key="2">
    <citation type="submission" date="2015-06" db="UniProtKB">
        <authorList>
            <consortium name="EnsemblPlants"/>
        </authorList>
    </citation>
    <scope>IDENTIFICATION</scope>
</reference>
<dbReference type="AlphaFoldDB" id="A0A0E0MUW0"/>
<evidence type="ECO:0000256" key="1">
    <source>
        <dbReference type="ARBA" id="ARBA00004370"/>
    </source>
</evidence>
<keyword evidence="5 6" id="KW-0472">Membrane</keyword>
<proteinExistence type="inferred from homology"/>
<evidence type="ECO:0000313" key="7">
    <source>
        <dbReference type="EnsemblPlants" id="ORUFI01G12920.1"/>
    </source>
</evidence>
<feature type="transmembrane region" description="Helical" evidence="6">
    <location>
        <begin position="17"/>
        <end position="39"/>
    </location>
</feature>
<evidence type="ECO:0000256" key="2">
    <source>
        <dbReference type="ARBA" id="ARBA00009530"/>
    </source>
</evidence>
<dbReference type="GO" id="GO:0016020">
    <property type="term" value="C:membrane"/>
    <property type="evidence" value="ECO:0007669"/>
    <property type="project" value="UniProtKB-SubCell"/>
</dbReference>
<feature type="transmembrane region" description="Helical" evidence="6">
    <location>
        <begin position="46"/>
        <end position="71"/>
    </location>
</feature>
<comment type="subcellular location">
    <subcellularLocation>
        <location evidence="1">Membrane</location>
    </subcellularLocation>
</comment>
<keyword evidence="4 6" id="KW-1133">Transmembrane helix</keyword>
<dbReference type="eggNOG" id="KOG1773">
    <property type="taxonomic scope" value="Eukaryota"/>
</dbReference>